<evidence type="ECO:0000256" key="1">
    <source>
        <dbReference type="SAM" id="MobiDB-lite"/>
    </source>
</evidence>
<dbReference type="GeneID" id="115921277"/>
<dbReference type="Proteomes" id="UP000007110">
    <property type="component" value="Unassembled WGS sequence"/>
</dbReference>
<accession>A0A7M7NG20</accession>
<reference evidence="2" key="2">
    <citation type="submission" date="2021-01" db="UniProtKB">
        <authorList>
            <consortium name="EnsemblMetazoa"/>
        </authorList>
    </citation>
    <scope>IDENTIFICATION</scope>
</reference>
<dbReference type="InParanoid" id="A0A7M7NG20"/>
<proteinExistence type="predicted"/>
<feature type="region of interest" description="Disordered" evidence="1">
    <location>
        <begin position="87"/>
        <end position="109"/>
    </location>
</feature>
<dbReference type="AlphaFoldDB" id="A0A7M7NG20"/>
<reference evidence="3" key="1">
    <citation type="submission" date="2015-02" db="EMBL/GenBank/DDBJ databases">
        <title>Genome sequencing for Strongylocentrotus purpuratus.</title>
        <authorList>
            <person name="Murali S."/>
            <person name="Liu Y."/>
            <person name="Vee V."/>
            <person name="English A."/>
            <person name="Wang M."/>
            <person name="Skinner E."/>
            <person name="Han Y."/>
            <person name="Muzny D.M."/>
            <person name="Worley K.C."/>
            <person name="Gibbs R.A."/>
        </authorList>
    </citation>
    <scope>NUCLEOTIDE SEQUENCE</scope>
</reference>
<organism evidence="2 3">
    <name type="scientific">Strongylocentrotus purpuratus</name>
    <name type="common">Purple sea urchin</name>
    <dbReference type="NCBI Taxonomy" id="7668"/>
    <lineage>
        <taxon>Eukaryota</taxon>
        <taxon>Metazoa</taxon>
        <taxon>Echinodermata</taxon>
        <taxon>Eleutherozoa</taxon>
        <taxon>Echinozoa</taxon>
        <taxon>Echinoidea</taxon>
        <taxon>Euechinoidea</taxon>
        <taxon>Echinacea</taxon>
        <taxon>Camarodonta</taxon>
        <taxon>Echinidea</taxon>
        <taxon>Strongylocentrotidae</taxon>
        <taxon>Strongylocentrotus</taxon>
    </lineage>
</organism>
<dbReference type="RefSeq" id="XP_030834464.1">
    <property type="nucleotide sequence ID" value="XM_030978604.1"/>
</dbReference>
<dbReference type="EnsemblMetazoa" id="XM_030978604">
    <property type="protein sequence ID" value="XP_030834464"/>
    <property type="gene ID" value="LOC115921277"/>
</dbReference>
<evidence type="ECO:0000313" key="2">
    <source>
        <dbReference type="EnsemblMetazoa" id="XP_030834464"/>
    </source>
</evidence>
<protein>
    <submittedName>
        <fullName evidence="2">Uncharacterized protein</fullName>
    </submittedName>
</protein>
<name>A0A7M7NG20_STRPU</name>
<sequence>MSLTDVKDARYQKLLPYWKNLLGRDRVAVIVTGAERTNDLEERFKEKQPTVIECSAHVMFCEAGDPMNDAPVVSTIKSFVRLLPDQPKVRKRQAKPSKATTELSEDNSNKESMTIHAKIVKCAGIDVKNGKDKIHVEVIICAEGSTRKTLLKTLSEDDLKDEADFLIFQENVGE</sequence>
<keyword evidence="3" id="KW-1185">Reference proteome</keyword>
<evidence type="ECO:0000313" key="3">
    <source>
        <dbReference type="Proteomes" id="UP000007110"/>
    </source>
</evidence>
<dbReference type="KEGG" id="spu:115921277"/>